<evidence type="ECO:0000256" key="2">
    <source>
        <dbReference type="ARBA" id="ARBA00005581"/>
    </source>
</evidence>
<dbReference type="InterPro" id="IPR010264">
    <property type="entry name" value="Self-incomp_S1"/>
</dbReference>
<evidence type="ECO:0000256" key="6">
    <source>
        <dbReference type="RuleBase" id="RU367044"/>
    </source>
</evidence>
<evidence type="ECO:0000256" key="4">
    <source>
        <dbReference type="ARBA" id="ARBA00022525"/>
    </source>
</evidence>
<keyword evidence="5" id="KW-0732">Signal</keyword>
<evidence type="ECO:0000313" key="7">
    <source>
        <dbReference type="EMBL" id="KAG6657690.1"/>
    </source>
</evidence>
<name>A0A8T1QRX9_CARIL</name>
<dbReference type="EMBL" id="CM031828">
    <property type="protein sequence ID" value="KAG6717559.1"/>
    <property type="molecule type" value="Genomic_DNA"/>
</dbReference>
<comment type="similarity">
    <text evidence="2 6">Belongs to the plant self-incompatibility (S1) protein family.</text>
</comment>
<reference evidence="8" key="2">
    <citation type="submission" date="2021-01" db="EMBL/GenBank/DDBJ databases">
        <authorList>
            <person name="Lovell J.T."/>
            <person name="Bentley N."/>
            <person name="Bhattarai G."/>
            <person name="Jenkins J.W."/>
            <person name="Sreedasyam A."/>
            <person name="Alarcon Y."/>
            <person name="Bock C."/>
            <person name="Boston L."/>
            <person name="Carlson J."/>
            <person name="Cervantes K."/>
            <person name="Clermont K."/>
            <person name="Krom N."/>
            <person name="Kubenka K."/>
            <person name="Mamidi S."/>
            <person name="Mattison C."/>
            <person name="Monteros M."/>
            <person name="Pisani C."/>
            <person name="Plott C."/>
            <person name="Rajasekar S."/>
            <person name="Rhein H.S."/>
            <person name="Rohla C."/>
            <person name="Song M."/>
            <person name="Hilaire R.S."/>
            <person name="Shu S."/>
            <person name="Wells L."/>
            <person name="Wang X."/>
            <person name="Webber J."/>
            <person name="Heerema R.J."/>
            <person name="Klein P."/>
            <person name="Conner P."/>
            <person name="Grauke L."/>
            <person name="Grimwood J."/>
            <person name="Schmutz J."/>
            <person name="Randall J.J."/>
        </authorList>
    </citation>
    <scope>NUCLEOTIDE SEQUENCE</scope>
    <source>
        <tissue evidence="8">Leaf</tissue>
    </source>
</reference>
<gene>
    <name evidence="7" type="ORF">CIPAW_04G108000</name>
    <name evidence="8" type="ORF">I3842_04G107000</name>
</gene>
<comment type="caution">
    <text evidence="7">The sequence shown here is derived from an EMBL/GenBank/DDBJ whole genome shotgun (WGS) entry which is preliminary data.</text>
</comment>
<evidence type="ECO:0000256" key="3">
    <source>
        <dbReference type="ARBA" id="ARBA00022471"/>
    </source>
</evidence>
<dbReference type="PANTHER" id="PTHR31232:SF156">
    <property type="entry name" value="PLANT SELF-INCOMPATIBILITY PROTEIN S1 FAMILY-RELATED"/>
    <property type="match status" value="1"/>
</dbReference>
<keyword evidence="4 6" id="KW-0964">Secreted</keyword>
<dbReference type="EMBL" id="CM031812">
    <property type="protein sequence ID" value="KAG6657690.1"/>
    <property type="molecule type" value="Genomic_DNA"/>
</dbReference>
<evidence type="ECO:0000313" key="9">
    <source>
        <dbReference type="Proteomes" id="UP000811609"/>
    </source>
</evidence>
<keyword evidence="9" id="KW-1185">Reference proteome</keyword>
<comment type="subcellular location">
    <subcellularLocation>
        <location evidence="1 6">Secreted</location>
    </subcellularLocation>
</comment>
<dbReference type="GO" id="GO:0060320">
    <property type="term" value="P:rejection of self pollen"/>
    <property type="evidence" value="ECO:0007669"/>
    <property type="project" value="UniProtKB-KW"/>
</dbReference>
<dbReference type="Proteomes" id="UP000811609">
    <property type="component" value="Chromosome 4"/>
</dbReference>
<dbReference type="OrthoDB" id="1727555at2759"/>
<keyword evidence="3 6" id="KW-0713">Self-incompatibility</keyword>
<organism evidence="7 9">
    <name type="scientific">Carya illinoinensis</name>
    <name type="common">Pecan</name>
    <dbReference type="NCBI Taxonomy" id="32201"/>
    <lineage>
        <taxon>Eukaryota</taxon>
        <taxon>Viridiplantae</taxon>
        <taxon>Streptophyta</taxon>
        <taxon>Embryophyta</taxon>
        <taxon>Tracheophyta</taxon>
        <taxon>Spermatophyta</taxon>
        <taxon>Magnoliopsida</taxon>
        <taxon>eudicotyledons</taxon>
        <taxon>Gunneridae</taxon>
        <taxon>Pentapetalae</taxon>
        <taxon>rosids</taxon>
        <taxon>fabids</taxon>
        <taxon>Fagales</taxon>
        <taxon>Juglandaceae</taxon>
        <taxon>Carya</taxon>
    </lineage>
</organism>
<reference evidence="7" key="1">
    <citation type="submission" date="2020-12" db="EMBL/GenBank/DDBJ databases">
        <title>WGS assembly of Carya illinoinensis cv. Pawnee.</title>
        <authorList>
            <person name="Platts A."/>
            <person name="Shu S."/>
            <person name="Wright S."/>
            <person name="Barry K."/>
            <person name="Edger P."/>
            <person name="Pires J.C."/>
            <person name="Schmutz J."/>
        </authorList>
    </citation>
    <scope>NUCLEOTIDE SEQUENCE</scope>
    <source>
        <tissue evidence="7">Leaf</tissue>
    </source>
</reference>
<dbReference type="GO" id="GO:0005576">
    <property type="term" value="C:extracellular region"/>
    <property type="evidence" value="ECO:0007669"/>
    <property type="project" value="UniProtKB-SubCell"/>
</dbReference>
<dbReference type="AlphaFoldDB" id="A0A8T1QRX9"/>
<dbReference type="PANTHER" id="PTHR31232">
    <property type="match status" value="1"/>
</dbReference>
<dbReference type="Pfam" id="PF05938">
    <property type="entry name" value="Self-incomp_S1"/>
    <property type="match status" value="1"/>
</dbReference>
<dbReference type="Proteomes" id="UP000811246">
    <property type="component" value="Chromosome 4"/>
</dbReference>
<sequence>MVILAMSTPPSLAQEAKIGFSLRKIHVHVVNGLSGQQSLFLHCKSRDDDLGTHNLGVGDEYSWSFRVNFLATTLFWCYMRTSNGLHAEFDVFWPSKGDWLSYRCNWKNCIWTAKDDGIYLRNIPENYDELLHKWESVLIN</sequence>
<evidence type="ECO:0000256" key="5">
    <source>
        <dbReference type="ARBA" id="ARBA00022729"/>
    </source>
</evidence>
<accession>A0A8T1QRX9</accession>
<evidence type="ECO:0000256" key="1">
    <source>
        <dbReference type="ARBA" id="ARBA00004613"/>
    </source>
</evidence>
<protein>
    <recommendedName>
        <fullName evidence="6">S-protein homolog</fullName>
    </recommendedName>
</protein>
<proteinExistence type="inferred from homology"/>
<evidence type="ECO:0000313" key="8">
    <source>
        <dbReference type="EMBL" id="KAG6717559.1"/>
    </source>
</evidence>